<feature type="compositionally biased region" description="Low complexity" evidence="1">
    <location>
        <begin position="293"/>
        <end position="322"/>
    </location>
</feature>
<proteinExistence type="predicted"/>
<evidence type="ECO:0000259" key="3">
    <source>
        <dbReference type="PROSITE" id="PS50041"/>
    </source>
</evidence>
<evidence type="ECO:0000313" key="5">
    <source>
        <dbReference type="Proteomes" id="UP000198287"/>
    </source>
</evidence>
<dbReference type="Gene3D" id="3.10.100.10">
    <property type="entry name" value="Mannose-Binding Protein A, subunit A"/>
    <property type="match status" value="1"/>
</dbReference>
<feature type="region of interest" description="Disordered" evidence="1">
    <location>
        <begin position="293"/>
        <end position="335"/>
    </location>
</feature>
<dbReference type="AlphaFoldDB" id="A0A226DHX9"/>
<name>A0A226DHX9_FOLCA</name>
<dbReference type="SUPFAM" id="SSF56436">
    <property type="entry name" value="C-type lectin-like"/>
    <property type="match status" value="1"/>
</dbReference>
<dbReference type="InterPro" id="IPR016187">
    <property type="entry name" value="CTDL_fold"/>
</dbReference>
<dbReference type="Proteomes" id="UP000198287">
    <property type="component" value="Unassembled WGS sequence"/>
</dbReference>
<gene>
    <name evidence="4" type="ORF">Fcan01_20293</name>
</gene>
<feature type="chain" id="PRO_5012420593" description="C-type lectin domain-containing protein" evidence="2">
    <location>
        <begin position="22"/>
        <end position="352"/>
    </location>
</feature>
<organism evidence="4 5">
    <name type="scientific">Folsomia candida</name>
    <name type="common">Springtail</name>
    <dbReference type="NCBI Taxonomy" id="158441"/>
    <lineage>
        <taxon>Eukaryota</taxon>
        <taxon>Metazoa</taxon>
        <taxon>Ecdysozoa</taxon>
        <taxon>Arthropoda</taxon>
        <taxon>Hexapoda</taxon>
        <taxon>Collembola</taxon>
        <taxon>Entomobryomorpha</taxon>
        <taxon>Isotomoidea</taxon>
        <taxon>Isotomidae</taxon>
        <taxon>Proisotominae</taxon>
        <taxon>Folsomia</taxon>
    </lineage>
</organism>
<evidence type="ECO:0000313" key="4">
    <source>
        <dbReference type="EMBL" id="OXA45165.1"/>
    </source>
</evidence>
<evidence type="ECO:0000256" key="2">
    <source>
        <dbReference type="SAM" id="SignalP"/>
    </source>
</evidence>
<keyword evidence="5" id="KW-1185">Reference proteome</keyword>
<dbReference type="InterPro" id="IPR001304">
    <property type="entry name" value="C-type_lectin-like"/>
</dbReference>
<keyword evidence="2" id="KW-0732">Signal</keyword>
<feature type="signal peptide" evidence="2">
    <location>
        <begin position="1"/>
        <end position="21"/>
    </location>
</feature>
<dbReference type="EMBL" id="LNIX01000018">
    <property type="protein sequence ID" value="OXA45165.1"/>
    <property type="molecule type" value="Genomic_DNA"/>
</dbReference>
<comment type="caution">
    <text evidence="4">The sequence shown here is derived from an EMBL/GenBank/DDBJ whole genome shotgun (WGS) entry which is preliminary data.</text>
</comment>
<reference evidence="4 5" key="1">
    <citation type="submission" date="2015-12" db="EMBL/GenBank/DDBJ databases">
        <title>The genome of Folsomia candida.</title>
        <authorList>
            <person name="Faddeeva A."/>
            <person name="Derks M.F."/>
            <person name="Anvar Y."/>
            <person name="Smit S."/>
            <person name="Van Straalen N."/>
            <person name="Roelofs D."/>
        </authorList>
    </citation>
    <scope>NUCLEOTIDE SEQUENCE [LARGE SCALE GENOMIC DNA]</scope>
    <source>
        <strain evidence="4 5">VU population</strain>
        <tissue evidence="4">Whole body</tissue>
    </source>
</reference>
<dbReference type="PROSITE" id="PS50041">
    <property type="entry name" value="C_TYPE_LECTIN_2"/>
    <property type="match status" value="1"/>
</dbReference>
<dbReference type="CDD" id="cd00037">
    <property type="entry name" value="CLECT"/>
    <property type="match status" value="1"/>
</dbReference>
<protein>
    <recommendedName>
        <fullName evidence="3">C-type lectin domain-containing protein</fullName>
    </recommendedName>
</protein>
<accession>A0A226DHX9</accession>
<dbReference type="InterPro" id="IPR016186">
    <property type="entry name" value="C-type_lectin-like/link_sf"/>
</dbReference>
<sequence length="352" mass="37283">MANFAQIFLIVLATGVSLTVSSKCPENGNWTLLTASKCIRLLPLALPGGPAGNLKPTALPGGPGTKQNPLPGGPGAKLNALPGGPAASLKQTADMAVSACSNSGMGPILKKLAGRRLNLTDSSTNSTLLSIQSAQEGQALVDYFKEFSKNSSNQAFFGGAWIDVKMAVTSEFINWEKGYPTSNVSNNCIVMNINGSAVGQLRDVPCQERNLVWCETPANQTLDDVVANLKQEIAELKEKPFPTGYVYMQHANQPPPSSLWPKMKWVEVTDTNSTSLNATSTENSNGNMVTTTTTTPTTSGYPGTNVNGVPTATTATPTTSGSRGMKVRKTRDAEDEDLTPAFAKGRIWKATR</sequence>
<evidence type="ECO:0000256" key="1">
    <source>
        <dbReference type="SAM" id="MobiDB-lite"/>
    </source>
</evidence>
<feature type="region of interest" description="Disordered" evidence="1">
    <location>
        <begin position="53"/>
        <end position="76"/>
    </location>
</feature>
<feature type="domain" description="C-type lectin" evidence="3">
    <location>
        <begin position="126"/>
        <end position="215"/>
    </location>
</feature>